<keyword evidence="1" id="KW-0378">Hydrolase</keyword>
<dbReference type="SFLD" id="SFLDG01129">
    <property type="entry name" value="C1.5:_HAD__Beta-PGM__Phosphata"/>
    <property type="match status" value="1"/>
</dbReference>
<dbReference type="InterPro" id="IPR006439">
    <property type="entry name" value="HAD-SF_hydro_IA"/>
</dbReference>
<protein>
    <submittedName>
        <fullName evidence="1">Phosphoglycolate phosphatase</fullName>
        <ecNumber evidence="1">3.1.3.18</ecNumber>
    </submittedName>
</protein>
<dbReference type="InterPro" id="IPR023214">
    <property type="entry name" value="HAD_sf"/>
</dbReference>
<reference evidence="1" key="1">
    <citation type="submission" date="2019-11" db="EMBL/GenBank/DDBJ databases">
        <authorList>
            <person name="Feng L."/>
        </authorList>
    </citation>
    <scope>NUCLEOTIDE SEQUENCE</scope>
    <source>
        <strain evidence="1">CTertiumLFYP3</strain>
    </source>
</reference>
<dbReference type="InterPro" id="IPR036412">
    <property type="entry name" value="HAD-like_sf"/>
</dbReference>
<dbReference type="InterPro" id="IPR023198">
    <property type="entry name" value="PGP-like_dom2"/>
</dbReference>
<dbReference type="GO" id="GO:0005829">
    <property type="term" value="C:cytosol"/>
    <property type="evidence" value="ECO:0007669"/>
    <property type="project" value="TreeGrafter"/>
</dbReference>
<dbReference type="Pfam" id="PF13419">
    <property type="entry name" value="HAD_2"/>
    <property type="match status" value="1"/>
</dbReference>
<sequence>MNKYKCILFDLDGTVLNTERMNMVPLQRLIKEELGIEMSYNEILKFKPYPGIKVMEELGFEDIHASYKKWVKYVNDFEEGATLFEGFEEVFEELNDKNIICGIVSSKTRKQYEIDFVQKGLNKYVKCEVLADDTEIHKPYPDPLLKAAEILNISPSDCLYVGDTIFDYKATKAAGMDFALALWGADFTEGIHADYDLKEPKDLLKI</sequence>
<dbReference type="SFLD" id="SFLDS00003">
    <property type="entry name" value="Haloacid_Dehalogenase"/>
    <property type="match status" value="1"/>
</dbReference>
<dbReference type="NCBIfam" id="TIGR01549">
    <property type="entry name" value="HAD-SF-IA-v1"/>
    <property type="match status" value="1"/>
</dbReference>
<dbReference type="Gene3D" id="1.10.150.240">
    <property type="entry name" value="Putative phosphatase, domain 2"/>
    <property type="match status" value="1"/>
</dbReference>
<dbReference type="RefSeq" id="WP_156625169.1">
    <property type="nucleotide sequence ID" value="NZ_CACRTO010000007.1"/>
</dbReference>
<dbReference type="GO" id="GO:0008967">
    <property type="term" value="F:phosphoglycolate phosphatase activity"/>
    <property type="evidence" value="ECO:0007669"/>
    <property type="project" value="UniProtKB-EC"/>
</dbReference>
<dbReference type="PANTHER" id="PTHR43434">
    <property type="entry name" value="PHOSPHOGLYCOLATE PHOSPHATASE"/>
    <property type="match status" value="1"/>
</dbReference>
<dbReference type="AlphaFoldDB" id="A0A6N2ZRZ1"/>
<dbReference type="Gene3D" id="3.40.50.1000">
    <property type="entry name" value="HAD superfamily/HAD-like"/>
    <property type="match status" value="1"/>
</dbReference>
<dbReference type="EMBL" id="CACRTO010000007">
    <property type="protein sequence ID" value="VYT82161.1"/>
    <property type="molecule type" value="Genomic_DNA"/>
</dbReference>
<dbReference type="InterPro" id="IPR041492">
    <property type="entry name" value="HAD_2"/>
</dbReference>
<dbReference type="PANTHER" id="PTHR43434:SF26">
    <property type="entry name" value="PYROPHOSPHATASE PPAX"/>
    <property type="match status" value="1"/>
</dbReference>
<proteinExistence type="predicted"/>
<dbReference type="InterPro" id="IPR050155">
    <property type="entry name" value="HAD-like_hydrolase_sf"/>
</dbReference>
<dbReference type="GO" id="GO:0006281">
    <property type="term" value="P:DNA repair"/>
    <property type="evidence" value="ECO:0007669"/>
    <property type="project" value="TreeGrafter"/>
</dbReference>
<evidence type="ECO:0000313" key="1">
    <source>
        <dbReference type="EMBL" id="VYT82161.1"/>
    </source>
</evidence>
<dbReference type="SUPFAM" id="SSF56784">
    <property type="entry name" value="HAD-like"/>
    <property type="match status" value="1"/>
</dbReference>
<accession>A0A6N2ZRZ1</accession>
<organism evidence="1">
    <name type="scientific">Clostridium tertium</name>
    <dbReference type="NCBI Taxonomy" id="1559"/>
    <lineage>
        <taxon>Bacteria</taxon>
        <taxon>Bacillati</taxon>
        <taxon>Bacillota</taxon>
        <taxon>Clostridia</taxon>
        <taxon>Eubacteriales</taxon>
        <taxon>Clostridiaceae</taxon>
        <taxon>Clostridium</taxon>
    </lineage>
</organism>
<dbReference type="EC" id="3.1.3.18" evidence="1"/>
<name>A0A6N2ZRZ1_9CLOT</name>
<gene>
    <name evidence="1" type="primary">gph</name>
    <name evidence="1" type="ORF">CTLFYP3_00760</name>
</gene>